<protein>
    <recommendedName>
        <fullName evidence="9">Tyrosine recombinase XerC</fullName>
    </recommendedName>
</protein>
<comment type="subunit">
    <text evidence="9">Forms a cyclic heterotetrameric complex composed of two molecules of XerC and two molecules of XerD.</text>
</comment>
<feature type="active site" evidence="9">
    <location>
        <position position="242"/>
    </location>
</feature>
<name>A0A2T4DPT1_9BACT</name>
<dbReference type="PROSITE" id="PS51900">
    <property type="entry name" value="CB"/>
    <property type="match status" value="1"/>
</dbReference>
<dbReference type="HAMAP" id="MF_01808">
    <property type="entry name" value="Recomb_XerC_XerD"/>
    <property type="match status" value="1"/>
</dbReference>
<dbReference type="GO" id="GO:0003677">
    <property type="term" value="F:DNA binding"/>
    <property type="evidence" value="ECO:0007669"/>
    <property type="project" value="UniProtKB-UniRule"/>
</dbReference>
<dbReference type="Pfam" id="PF02899">
    <property type="entry name" value="Phage_int_SAM_1"/>
    <property type="match status" value="1"/>
</dbReference>
<dbReference type="GO" id="GO:0006313">
    <property type="term" value="P:DNA transposition"/>
    <property type="evidence" value="ECO:0007669"/>
    <property type="project" value="UniProtKB-UniRule"/>
</dbReference>
<accession>A0A2T4DPT1</accession>
<feature type="active site" evidence="9">
    <location>
        <position position="265"/>
    </location>
</feature>
<dbReference type="EMBL" id="PYVU01000085">
    <property type="protein sequence ID" value="PTB95807.1"/>
    <property type="molecule type" value="Genomic_DNA"/>
</dbReference>
<feature type="active site" evidence="9">
    <location>
        <position position="239"/>
    </location>
</feature>
<sequence length="293" mass="33813">MLNTFLKYLQFEKRYSVNTLTSYQSDLNQFVSFLENQYQLTDLLKAEHRHIRSWIVALMQQKITPRSINRKMASLRMFYKFAISREAIDHNPVQKIQALKSPKNLPQFVHEADINDLLTLFEFDDDFEGQRDAFILELLYGTGIRLSELIGLTLNDINLKSGTMKVLGKGNKERIIPFHATLYERLERYLSFKKNVFSSTDNDPLIVSLKGGKAYPMMIYRVVRKYLDQCTSIDKRSPHVLRHTFATHLLNKGADLNAVKDLLGHSSLAATQVYTHNSLDKLKAAFDQAHPKA</sequence>
<dbReference type="InterPro" id="IPR011010">
    <property type="entry name" value="DNA_brk_join_enz"/>
</dbReference>
<keyword evidence="8 9" id="KW-0131">Cell cycle</keyword>
<keyword evidence="4 9" id="KW-0159">Chromosome partition</keyword>
<evidence type="ECO:0000313" key="13">
    <source>
        <dbReference type="Proteomes" id="UP000240608"/>
    </source>
</evidence>
<evidence type="ECO:0000256" key="9">
    <source>
        <dbReference type="HAMAP-Rule" id="MF_01808"/>
    </source>
</evidence>
<evidence type="ECO:0000256" key="3">
    <source>
        <dbReference type="ARBA" id="ARBA00022618"/>
    </source>
</evidence>
<feature type="domain" description="Core-binding (CB)" evidence="11">
    <location>
        <begin position="1"/>
        <end position="83"/>
    </location>
</feature>
<evidence type="ECO:0000256" key="4">
    <source>
        <dbReference type="ARBA" id="ARBA00022829"/>
    </source>
</evidence>
<keyword evidence="7 9" id="KW-0233">DNA recombination</keyword>
<dbReference type="PANTHER" id="PTHR30349">
    <property type="entry name" value="PHAGE INTEGRASE-RELATED"/>
    <property type="match status" value="1"/>
</dbReference>
<dbReference type="InterPro" id="IPR004107">
    <property type="entry name" value="Integrase_SAM-like_N"/>
</dbReference>
<proteinExistence type="inferred from homology"/>
<dbReference type="GO" id="GO:0005737">
    <property type="term" value="C:cytoplasm"/>
    <property type="evidence" value="ECO:0007669"/>
    <property type="project" value="UniProtKB-SubCell"/>
</dbReference>
<dbReference type="InterPro" id="IPR044068">
    <property type="entry name" value="CB"/>
</dbReference>
<evidence type="ECO:0000256" key="6">
    <source>
        <dbReference type="ARBA" id="ARBA00023125"/>
    </source>
</evidence>
<gene>
    <name evidence="9" type="primary">xerC</name>
    <name evidence="12" type="ORF">C9994_10170</name>
</gene>
<dbReference type="AlphaFoldDB" id="A0A2T4DPT1"/>
<keyword evidence="5 9" id="KW-0229">DNA integration</keyword>
<dbReference type="InterPro" id="IPR050090">
    <property type="entry name" value="Tyrosine_recombinase_XerCD"/>
</dbReference>
<feature type="domain" description="Tyr recombinase" evidence="10">
    <location>
        <begin position="104"/>
        <end position="287"/>
    </location>
</feature>
<keyword evidence="2 9" id="KW-0963">Cytoplasm</keyword>
<dbReference type="Gene3D" id="1.10.150.130">
    <property type="match status" value="1"/>
</dbReference>
<feature type="active site" description="O-(3'-phospho-DNA)-tyrosine intermediate" evidence="9">
    <location>
        <position position="274"/>
    </location>
</feature>
<dbReference type="InterPro" id="IPR013762">
    <property type="entry name" value="Integrase-like_cat_sf"/>
</dbReference>
<dbReference type="Proteomes" id="UP000240608">
    <property type="component" value="Unassembled WGS sequence"/>
</dbReference>
<evidence type="ECO:0000259" key="10">
    <source>
        <dbReference type="PROSITE" id="PS51898"/>
    </source>
</evidence>
<comment type="caution">
    <text evidence="12">The sequence shown here is derived from an EMBL/GenBank/DDBJ whole genome shotgun (WGS) entry which is preliminary data.</text>
</comment>
<evidence type="ECO:0000259" key="11">
    <source>
        <dbReference type="PROSITE" id="PS51900"/>
    </source>
</evidence>
<dbReference type="Pfam" id="PF00589">
    <property type="entry name" value="Phage_integrase"/>
    <property type="match status" value="1"/>
</dbReference>
<feature type="active site" evidence="9">
    <location>
        <position position="169"/>
    </location>
</feature>
<dbReference type="GO" id="GO:0009037">
    <property type="term" value="F:tyrosine-based site-specific recombinase activity"/>
    <property type="evidence" value="ECO:0007669"/>
    <property type="project" value="UniProtKB-UniRule"/>
</dbReference>
<comment type="function">
    <text evidence="9">Site-specific tyrosine recombinase, which acts by catalyzing the cutting and rejoining of the recombining DNA molecules. The XerC-XerD complex is essential to convert dimers of the bacterial chromosome into monomers to permit their segregation at cell division. It also contributes to the segregational stability of plasmids.</text>
</comment>
<dbReference type="SUPFAM" id="SSF56349">
    <property type="entry name" value="DNA breaking-rejoining enzymes"/>
    <property type="match status" value="1"/>
</dbReference>
<dbReference type="PANTHER" id="PTHR30349:SF77">
    <property type="entry name" value="TYROSINE RECOMBINASE XERC"/>
    <property type="match status" value="1"/>
</dbReference>
<dbReference type="InterPro" id="IPR023009">
    <property type="entry name" value="Tyrosine_recombinase_XerC/XerD"/>
</dbReference>
<evidence type="ECO:0000313" key="12">
    <source>
        <dbReference type="EMBL" id="PTB95807.1"/>
    </source>
</evidence>
<comment type="similarity">
    <text evidence="9">Belongs to the 'phage' integrase family. XerC subfamily.</text>
</comment>
<evidence type="ECO:0000256" key="7">
    <source>
        <dbReference type="ARBA" id="ARBA00023172"/>
    </source>
</evidence>
<dbReference type="PROSITE" id="PS51898">
    <property type="entry name" value="TYR_RECOMBINASE"/>
    <property type="match status" value="1"/>
</dbReference>
<keyword evidence="3 9" id="KW-0132">Cell division</keyword>
<keyword evidence="6 9" id="KW-0238">DNA-binding</keyword>
<organism evidence="12 13">
    <name type="scientific">Marivirga lumbricoides</name>
    <dbReference type="NCBI Taxonomy" id="1046115"/>
    <lineage>
        <taxon>Bacteria</taxon>
        <taxon>Pseudomonadati</taxon>
        <taxon>Bacteroidota</taxon>
        <taxon>Cytophagia</taxon>
        <taxon>Cytophagales</taxon>
        <taxon>Marivirgaceae</taxon>
        <taxon>Marivirga</taxon>
    </lineage>
</organism>
<dbReference type="GO" id="GO:0007059">
    <property type="term" value="P:chromosome segregation"/>
    <property type="evidence" value="ECO:0007669"/>
    <property type="project" value="UniProtKB-UniRule"/>
</dbReference>
<evidence type="ECO:0000256" key="5">
    <source>
        <dbReference type="ARBA" id="ARBA00022908"/>
    </source>
</evidence>
<evidence type="ECO:0000256" key="2">
    <source>
        <dbReference type="ARBA" id="ARBA00022490"/>
    </source>
</evidence>
<dbReference type="InterPro" id="IPR002104">
    <property type="entry name" value="Integrase_catalytic"/>
</dbReference>
<reference evidence="12 13" key="1">
    <citation type="submission" date="2018-03" db="EMBL/GenBank/DDBJ databases">
        <title>Cross-interface Injection: A General Nanoliter Liquid Handling Method Applied to Single Cells Genome Amplification Automated Nanoliter Liquid Handling Applied to Single Cell Multiple Displacement Amplification.</title>
        <authorList>
            <person name="Yun J."/>
            <person name="Xu P."/>
            <person name="Xu J."/>
            <person name="Dai X."/>
            <person name="Wang Y."/>
            <person name="Zheng X."/>
            <person name="Cao C."/>
            <person name="Yi Q."/>
            <person name="Zhu Y."/>
            <person name="Wang L."/>
            <person name="Dong Z."/>
            <person name="Huang Y."/>
            <person name="Huang L."/>
            <person name="Du W."/>
        </authorList>
    </citation>
    <scope>NUCLEOTIDE SEQUENCE [LARGE SCALE GENOMIC DNA]</scope>
    <source>
        <strain evidence="12 13">Z-D1-2</strain>
    </source>
</reference>
<evidence type="ECO:0000256" key="1">
    <source>
        <dbReference type="ARBA" id="ARBA00004496"/>
    </source>
</evidence>
<dbReference type="InterPro" id="IPR010998">
    <property type="entry name" value="Integrase_recombinase_N"/>
</dbReference>
<feature type="active site" evidence="9">
    <location>
        <position position="145"/>
    </location>
</feature>
<dbReference type="Gene3D" id="1.10.443.10">
    <property type="entry name" value="Intergrase catalytic core"/>
    <property type="match status" value="1"/>
</dbReference>
<dbReference type="GO" id="GO:0051301">
    <property type="term" value="P:cell division"/>
    <property type="evidence" value="ECO:0007669"/>
    <property type="project" value="UniProtKB-KW"/>
</dbReference>
<evidence type="ECO:0000256" key="8">
    <source>
        <dbReference type="ARBA" id="ARBA00023306"/>
    </source>
</evidence>
<comment type="subcellular location">
    <subcellularLocation>
        <location evidence="1 9">Cytoplasm</location>
    </subcellularLocation>
</comment>